<proteinExistence type="predicted"/>
<comment type="caution">
    <text evidence="1">The sequence shown here is derived from an EMBL/GenBank/DDBJ whole genome shotgun (WGS) entry which is preliminary data.</text>
</comment>
<gene>
    <name evidence="1" type="ORF">KDA_64550</name>
</gene>
<keyword evidence="2" id="KW-1185">Reference proteome</keyword>
<protein>
    <submittedName>
        <fullName evidence="1">Uncharacterized protein</fullName>
    </submittedName>
</protein>
<dbReference type="AlphaFoldDB" id="A0A402BHS8"/>
<name>A0A402BHS8_9CHLR</name>
<accession>A0A402BHS8</accession>
<organism evidence="1 2">
    <name type="scientific">Dictyobacter alpinus</name>
    <dbReference type="NCBI Taxonomy" id="2014873"/>
    <lineage>
        <taxon>Bacteria</taxon>
        <taxon>Bacillati</taxon>
        <taxon>Chloroflexota</taxon>
        <taxon>Ktedonobacteria</taxon>
        <taxon>Ktedonobacterales</taxon>
        <taxon>Dictyobacteraceae</taxon>
        <taxon>Dictyobacter</taxon>
    </lineage>
</organism>
<dbReference type="EMBL" id="BIFT01000002">
    <property type="protein sequence ID" value="GCE30971.1"/>
    <property type="molecule type" value="Genomic_DNA"/>
</dbReference>
<sequence>MNNNCGRVILYGQAKQGEYNPGALPNVLSGEYMLNDQRIQDIPDKYHSSKVVFWLHHFGIGASSIEK</sequence>
<dbReference type="Proteomes" id="UP000287171">
    <property type="component" value="Unassembled WGS sequence"/>
</dbReference>
<reference evidence="2" key="1">
    <citation type="submission" date="2018-12" db="EMBL/GenBank/DDBJ databases">
        <title>Tengunoibacter tsumagoiensis gen. nov., sp. nov., Dictyobacter kobayashii sp. nov., D. alpinus sp. nov., and D. joshuensis sp. nov. and description of Dictyobacteraceae fam. nov. within the order Ktedonobacterales isolated from Tengu-no-mugimeshi.</title>
        <authorList>
            <person name="Wang C.M."/>
            <person name="Zheng Y."/>
            <person name="Sakai Y."/>
            <person name="Toyoda A."/>
            <person name="Minakuchi Y."/>
            <person name="Abe K."/>
            <person name="Yokota A."/>
            <person name="Yabe S."/>
        </authorList>
    </citation>
    <scope>NUCLEOTIDE SEQUENCE [LARGE SCALE GENOMIC DNA]</scope>
    <source>
        <strain evidence="2">Uno16</strain>
    </source>
</reference>
<evidence type="ECO:0000313" key="1">
    <source>
        <dbReference type="EMBL" id="GCE30971.1"/>
    </source>
</evidence>
<evidence type="ECO:0000313" key="2">
    <source>
        <dbReference type="Proteomes" id="UP000287171"/>
    </source>
</evidence>